<evidence type="ECO:0000256" key="2">
    <source>
        <dbReference type="SAM" id="Phobius"/>
    </source>
</evidence>
<dbReference type="InterPro" id="IPR021401">
    <property type="entry name" value="DUF3040"/>
</dbReference>
<dbReference type="EMBL" id="AP018174">
    <property type="protein sequence ID" value="BAY14960.1"/>
    <property type="molecule type" value="Genomic_DNA"/>
</dbReference>
<gene>
    <name evidence="3" type="ORF">NIES21_07460</name>
</gene>
<dbReference type="AlphaFoldDB" id="A0A1Z4GBS6"/>
<evidence type="ECO:0008006" key="5">
    <source>
        <dbReference type="Google" id="ProtNLM"/>
    </source>
</evidence>
<evidence type="ECO:0000313" key="4">
    <source>
        <dbReference type="Proteomes" id="UP000218287"/>
    </source>
</evidence>
<sequence>MKSEEDRRQELEQRERILREREVELRLREIETDIHGSQAPFHQTVKHQPEDSHKPWVKKAILAGKLFALGVAVLVAAKIASAVAGVIIIAGLVWMSYKLFFESPKQNP</sequence>
<dbReference type="OrthoDB" id="495492at2"/>
<keyword evidence="1" id="KW-0175">Coiled coil</keyword>
<reference evidence="3 4" key="1">
    <citation type="submission" date="2017-06" db="EMBL/GenBank/DDBJ databases">
        <title>Genome sequencing of cyanobaciteial culture collection at National Institute for Environmental Studies (NIES).</title>
        <authorList>
            <person name="Hirose Y."/>
            <person name="Shimura Y."/>
            <person name="Fujisawa T."/>
            <person name="Nakamura Y."/>
            <person name="Kawachi M."/>
        </authorList>
    </citation>
    <scope>NUCLEOTIDE SEQUENCE [LARGE SCALE GENOMIC DNA]</scope>
    <source>
        <strain evidence="3 4">NIES-21</strain>
    </source>
</reference>
<keyword evidence="2" id="KW-0812">Transmembrane</keyword>
<name>A0A1Z4GBS6_9CYAN</name>
<keyword evidence="4" id="KW-1185">Reference proteome</keyword>
<keyword evidence="2" id="KW-1133">Transmembrane helix</keyword>
<protein>
    <recommendedName>
        <fullName evidence="5">DUF3040 domain-containing protein</fullName>
    </recommendedName>
</protein>
<keyword evidence="2" id="KW-0472">Membrane</keyword>
<accession>A0A1Z4GBS6</accession>
<evidence type="ECO:0000256" key="1">
    <source>
        <dbReference type="SAM" id="Coils"/>
    </source>
</evidence>
<feature type="transmembrane region" description="Helical" evidence="2">
    <location>
        <begin position="66"/>
        <end position="95"/>
    </location>
</feature>
<dbReference type="Pfam" id="PF11239">
    <property type="entry name" value="DUF3040"/>
    <property type="match status" value="1"/>
</dbReference>
<feature type="coiled-coil region" evidence="1">
    <location>
        <begin position="1"/>
        <end position="28"/>
    </location>
</feature>
<dbReference type="Proteomes" id="UP000218287">
    <property type="component" value="Chromosome"/>
</dbReference>
<evidence type="ECO:0000313" key="3">
    <source>
        <dbReference type="EMBL" id="BAY14960.1"/>
    </source>
</evidence>
<organism evidence="3 4">
    <name type="scientific">Anabaenopsis circularis NIES-21</name>
    <dbReference type="NCBI Taxonomy" id="1085406"/>
    <lineage>
        <taxon>Bacteria</taxon>
        <taxon>Bacillati</taxon>
        <taxon>Cyanobacteriota</taxon>
        <taxon>Cyanophyceae</taxon>
        <taxon>Nostocales</taxon>
        <taxon>Nodulariaceae</taxon>
        <taxon>Anabaenopsis</taxon>
    </lineage>
</organism>
<proteinExistence type="predicted"/>